<reference evidence="2" key="2">
    <citation type="submission" date="2012-10" db="EMBL/GenBank/DDBJ databases">
        <title>Improved high-quality draft of Thermaerobacter subterraneus C21, DSM 13965.</title>
        <authorList>
            <consortium name="DOE Joint Genome Institute"/>
            <person name="Eisen J."/>
            <person name="Huntemann M."/>
            <person name="Wei C.-L."/>
            <person name="Han J."/>
            <person name="Detter J.C."/>
            <person name="Han C."/>
            <person name="Tapia R."/>
            <person name="Chen A."/>
            <person name="Kyrpides N."/>
            <person name="Mavromatis K."/>
            <person name="Markowitz V."/>
            <person name="Szeto E."/>
            <person name="Ivanova N."/>
            <person name="Mikhailova N."/>
            <person name="Ovchinnikova G."/>
            <person name="Pagani I."/>
            <person name="Pati A."/>
            <person name="Goodwin L."/>
            <person name="Nordberg H.P."/>
            <person name="Cantor M.N."/>
            <person name="Hua S.X."/>
            <person name="Woyke T."/>
            <person name="Eisen J."/>
            <person name="Klenk H.-P."/>
        </authorList>
    </citation>
    <scope>NUCLEOTIDE SEQUENCE [LARGE SCALE GENOMIC DNA]</scope>
    <source>
        <strain evidence="2">DSM 13965</strain>
    </source>
</reference>
<name>K6PS04_9FIRM</name>
<dbReference type="Proteomes" id="UP000005710">
    <property type="component" value="Unassembled WGS sequence"/>
</dbReference>
<feature type="region of interest" description="Disordered" evidence="1">
    <location>
        <begin position="1"/>
        <end position="92"/>
    </location>
</feature>
<organism evidence="2 3">
    <name type="scientific">Thermaerobacter subterraneus DSM 13965</name>
    <dbReference type="NCBI Taxonomy" id="867903"/>
    <lineage>
        <taxon>Bacteria</taxon>
        <taxon>Bacillati</taxon>
        <taxon>Bacillota</taxon>
        <taxon>Clostridia</taxon>
        <taxon>Eubacteriales</taxon>
        <taxon>Clostridiales Family XVII. Incertae Sedis</taxon>
        <taxon>Thermaerobacter</taxon>
    </lineage>
</organism>
<comment type="caution">
    <text evidence="2">The sequence shown here is derived from an EMBL/GenBank/DDBJ whole genome shotgun (WGS) entry which is preliminary data.</text>
</comment>
<keyword evidence="3" id="KW-1185">Reference proteome</keyword>
<evidence type="ECO:0000313" key="2">
    <source>
        <dbReference type="EMBL" id="EKP95737.1"/>
    </source>
</evidence>
<reference evidence="2" key="1">
    <citation type="submission" date="2010-10" db="EMBL/GenBank/DDBJ databases">
        <authorList>
            <consortium name="US DOE Joint Genome Institute (JGI-PGF)"/>
            <person name="Lucas S."/>
            <person name="Copeland A."/>
            <person name="Lapidus A."/>
            <person name="Bruce D."/>
            <person name="Goodwin L."/>
            <person name="Pitluck S."/>
            <person name="Kyrpides N."/>
            <person name="Mavromatis K."/>
            <person name="Detter J.C."/>
            <person name="Han C."/>
            <person name="Land M."/>
            <person name="Hauser L."/>
            <person name="Markowitz V."/>
            <person name="Cheng J.-F."/>
            <person name="Hugenholtz P."/>
            <person name="Woyke T."/>
            <person name="Wu D."/>
            <person name="Pukall R."/>
            <person name="Wahrenburg C."/>
            <person name="Brambilla E."/>
            <person name="Klenk H.-P."/>
            <person name="Eisen J.A."/>
        </authorList>
    </citation>
    <scope>NUCLEOTIDE SEQUENCE [LARGE SCALE GENOMIC DNA]</scope>
    <source>
        <strain evidence="2">DSM 13965</strain>
    </source>
</reference>
<feature type="compositionally biased region" description="Low complexity" evidence="1">
    <location>
        <begin position="38"/>
        <end position="57"/>
    </location>
</feature>
<dbReference type="AlphaFoldDB" id="K6PS04"/>
<sequence length="182" mass="18727">MDDRERNRPEPERVGGSDAAGGPGQAKSAGAAPRGEGRPQAGDPGAAGPAGSEAGRAGSSGRGHAGQGADAGATPPAGPGATGPAAGPSDPEALMDLYYEVSMEGVDLEQFLQRLDAGEWGPVEPEVVADFLRDLEAVILSNIEVKAMEGPHYAGRRLEVIEETQRQFEELIARYLSRGPGV</sequence>
<dbReference type="HOGENOM" id="CLU_1531817_0_0_9"/>
<dbReference type="EMBL" id="AENY02000002">
    <property type="protein sequence ID" value="EKP95737.1"/>
    <property type="molecule type" value="Genomic_DNA"/>
</dbReference>
<evidence type="ECO:0000256" key="1">
    <source>
        <dbReference type="SAM" id="MobiDB-lite"/>
    </source>
</evidence>
<proteinExistence type="predicted"/>
<evidence type="ECO:0000313" key="3">
    <source>
        <dbReference type="Proteomes" id="UP000005710"/>
    </source>
</evidence>
<protein>
    <submittedName>
        <fullName evidence="2">Uncharacterized protein</fullName>
    </submittedName>
</protein>
<gene>
    <name evidence="2" type="ORF">ThesuDRAFT_01496</name>
</gene>
<feature type="compositionally biased region" description="Basic and acidic residues" evidence="1">
    <location>
        <begin position="1"/>
        <end position="15"/>
    </location>
</feature>
<dbReference type="RefSeq" id="WP_006903766.1">
    <property type="nucleotide sequence ID" value="NZ_JH976535.1"/>
</dbReference>
<accession>K6PS04</accession>
<dbReference type="STRING" id="867903.ThesuDRAFT_01496"/>